<gene>
    <name evidence="2" type="ORF">ACFPM8_03735</name>
</gene>
<sequence>MKRREFQRYCLSALAAASTLSLAGCVVEPPRTHVVYKEVRVAQAPPAPLQEVMPPAPYPDAYWIAGHWKWEGNRYVWSNGHWEQARQNMVFQHAYWSLDGGQWNYHPGRWVAISPSYNTAPIVVNVAPPAPRVEIITQAPSPNHVWIGGYWRWDNGQHNWVNGHWETRRDGYFWAPGHWIRSGSGWAFSGGFWQRY</sequence>
<dbReference type="Proteomes" id="UP001596045">
    <property type="component" value="Unassembled WGS sequence"/>
</dbReference>
<feature type="signal peptide" evidence="1">
    <location>
        <begin position="1"/>
        <end position="23"/>
    </location>
</feature>
<organism evidence="2 3">
    <name type="scientific">Paraherbaspirillum soli</name>
    <dbReference type="NCBI Taxonomy" id="631222"/>
    <lineage>
        <taxon>Bacteria</taxon>
        <taxon>Pseudomonadati</taxon>
        <taxon>Pseudomonadota</taxon>
        <taxon>Betaproteobacteria</taxon>
        <taxon>Burkholderiales</taxon>
        <taxon>Oxalobacteraceae</taxon>
        <taxon>Paraherbaspirillum</taxon>
    </lineage>
</organism>
<accession>A0ABW0M4K8</accession>
<dbReference type="EMBL" id="JBHSMT010000008">
    <property type="protein sequence ID" value="MFC5473059.1"/>
    <property type="molecule type" value="Genomic_DNA"/>
</dbReference>
<feature type="chain" id="PRO_5047540079" description="YXWGXW repeat-containing protein" evidence="1">
    <location>
        <begin position="24"/>
        <end position="196"/>
    </location>
</feature>
<keyword evidence="3" id="KW-1185">Reference proteome</keyword>
<evidence type="ECO:0000313" key="2">
    <source>
        <dbReference type="EMBL" id="MFC5473059.1"/>
    </source>
</evidence>
<comment type="caution">
    <text evidence="2">The sequence shown here is derived from an EMBL/GenBank/DDBJ whole genome shotgun (WGS) entry which is preliminary data.</text>
</comment>
<reference evidence="3" key="1">
    <citation type="journal article" date="2019" name="Int. J. Syst. Evol. Microbiol.">
        <title>The Global Catalogue of Microorganisms (GCM) 10K type strain sequencing project: providing services to taxonomists for standard genome sequencing and annotation.</title>
        <authorList>
            <consortium name="The Broad Institute Genomics Platform"/>
            <consortium name="The Broad Institute Genome Sequencing Center for Infectious Disease"/>
            <person name="Wu L."/>
            <person name="Ma J."/>
        </authorList>
    </citation>
    <scope>NUCLEOTIDE SEQUENCE [LARGE SCALE GENOMIC DNA]</scope>
    <source>
        <strain evidence="3">JCM 17066</strain>
    </source>
</reference>
<evidence type="ECO:0000256" key="1">
    <source>
        <dbReference type="SAM" id="SignalP"/>
    </source>
</evidence>
<dbReference type="RefSeq" id="WP_378995097.1">
    <property type="nucleotide sequence ID" value="NZ_JBHSMT010000008.1"/>
</dbReference>
<dbReference type="PROSITE" id="PS51257">
    <property type="entry name" value="PROKAR_LIPOPROTEIN"/>
    <property type="match status" value="1"/>
</dbReference>
<dbReference type="InterPro" id="IPR024447">
    <property type="entry name" value="YXWGXW_rpt"/>
</dbReference>
<evidence type="ECO:0008006" key="4">
    <source>
        <dbReference type="Google" id="ProtNLM"/>
    </source>
</evidence>
<protein>
    <recommendedName>
        <fullName evidence="4">YXWGXW repeat-containing protein</fullName>
    </recommendedName>
</protein>
<name>A0ABW0M4K8_9BURK</name>
<dbReference type="Pfam" id="PF12779">
    <property type="entry name" value="WXXGXW"/>
    <property type="match status" value="4"/>
</dbReference>
<proteinExistence type="predicted"/>
<keyword evidence="1" id="KW-0732">Signal</keyword>
<evidence type="ECO:0000313" key="3">
    <source>
        <dbReference type="Proteomes" id="UP001596045"/>
    </source>
</evidence>